<protein>
    <submittedName>
        <fullName evidence="1">Uncharacterized protein</fullName>
    </submittedName>
</protein>
<gene>
    <name evidence="1" type="ORF">N8T08_010517</name>
</gene>
<reference evidence="1 2" key="1">
    <citation type="journal article" date="2023" name="ACS Omega">
        <title>Identification of the Neoaspergillic Acid Biosynthesis Gene Cluster by Establishing an In Vitro CRISPR-Ribonucleoprotein Genetic System in Aspergillus melleus.</title>
        <authorList>
            <person name="Yuan B."/>
            <person name="Grau M.F."/>
            <person name="Murata R.M."/>
            <person name="Torok T."/>
            <person name="Venkateswaran K."/>
            <person name="Stajich J.E."/>
            <person name="Wang C.C.C."/>
        </authorList>
    </citation>
    <scope>NUCLEOTIDE SEQUENCE [LARGE SCALE GENOMIC DNA]</scope>
    <source>
        <strain evidence="1 2">IMV 1140</strain>
    </source>
</reference>
<comment type="caution">
    <text evidence="1">The sequence shown here is derived from an EMBL/GenBank/DDBJ whole genome shotgun (WGS) entry which is preliminary data.</text>
</comment>
<evidence type="ECO:0000313" key="2">
    <source>
        <dbReference type="Proteomes" id="UP001177260"/>
    </source>
</evidence>
<name>A0ACC3ARE9_9EURO</name>
<sequence length="619" mass="67148">MKPSSAALLLVAGQAVDAVDYNAAPPNLSTLANGSLYETWRPRAHVLPPSGKIGDPCMQYTDPKTGLFHVGWLHNGTGVGGATTDDLATYRDLNPGGGPAIVPGGINDPLAVFDGSVIPSGINGTPTFLYTSVSFLPIHWSIPYTRGAEAQSLAVSYDGGRNFTKVQQGPVIPDAPFGLNVTAFRDPYVFQNPKLDASLDSTPGTWYTVISGGVHNVGPSQFLYRQTDPDFQYWEYLGEWWREGVNTTWGDGTWAGGWGFNFEVANIFSLNDEGYDPEGEIFTTIGTEGSDTPIVKQLSSIHDMLWISGQISNNGSIKFTPTMAGVLDWGASAYAGAGKIVTAESQAAKKSGAPARFVTYIWLTGDEFEQAKGFPTRQQNWTGTLLLPRELHTLNIPNVVDNDLARETGVSWRVQDSAKSGTVELKTLGIDIARETYDALLSGSSTDEPARKLTNQSSPIPFANSPDSKFFVLRANLTFPKSARTSGLKSGFQILSSEYEHTNIYYQFSNESIIVDRSNTSAAAESTLGITSYNEAGRLRLFDVVEGGAEKIESLDLTIVVDNGVLEVFANGRFALSTWVRSWYTNSTDIKFLHNGVGEVQFSKVSVSEGLFDAWPERN</sequence>
<dbReference type="Proteomes" id="UP001177260">
    <property type="component" value="Unassembled WGS sequence"/>
</dbReference>
<keyword evidence="2" id="KW-1185">Reference proteome</keyword>
<accession>A0ACC3ARE9</accession>
<proteinExistence type="predicted"/>
<organism evidence="1 2">
    <name type="scientific">Aspergillus melleus</name>
    <dbReference type="NCBI Taxonomy" id="138277"/>
    <lineage>
        <taxon>Eukaryota</taxon>
        <taxon>Fungi</taxon>
        <taxon>Dikarya</taxon>
        <taxon>Ascomycota</taxon>
        <taxon>Pezizomycotina</taxon>
        <taxon>Eurotiomycetes</taxon>
        <taxon>Eurotiomycetidae</taxon>
        <taxon>Eurotiales</taxon>
        <taxon>Aspergillaceae</taxon>
        <taxon>Aspergillus</taxon>
        <taxon>Aspergillus subgen. Circumdati</taxon>
    </lineage>
</organism>
<dbReference type="EMBL" id="JAOPJF010000086">
    <property type="protein sequence ID" value="KAK1140314.1"/>
    <property type="molecule type" value="Genomic_DNA"/>
</dbReference>
<evidence type="ECO:0000313" key="1">
    <source>
        <dbReference type="EMBL" id="KAK1140314.1"/>
    </source>
</evidence>